<evidence type="ECO:0000313" key="2">
    <source>
        <dbReference type="EMBL" id="MBK0395094.1"/>
    </source>
</evidence>
<dbReference type="EMBL" id="JAEHNZ010000001">
    <property type="protein sequence ID" value="MBK0395094.1"/>
    <property type="molecule type" value="Genomic_DNA"/>
</dbReference>
<gene>
    <name evidence="2" type="ORF">JDW22_00485</name>
</gene>
<protein>
    <submittedName>
        <fullName evidence="2">Uncharacterized protein</fullName>
    </submittedName>
</protein>
<feature type="region of interest" description="Disordered" evidence="1">
    <location>
        <begin position="1"/>
        <end position="20"/>
    </location>
</feature>
<dbReference type="Proteomes" id="UP000614058">
    <property type="component" value="Unassembled WGS sequence"/>
</dbReference>
<keyword evidence="3" id="KW-1185">Reference proteome</keyword>
<sequence length="46" mass="5447">MKDFQAAYSGMDRQPEKRYTPMFHFRLPIDNTNRQPENHPTAAKPL</sequence>
<evidence type="ECO:0000313" key="3">
    <source>
        <dbReference type="Proteomes" id="UP000614058"/>
    </source>
</evidence>
<accession>A0ABS1BPC5</accession>
<proteinExistence type="predicted"/>
<comment type="caution">
    <text evidence="2">The sequence shown here is derived from an EMBL/GenBank/DDBJ whole genome shotgun (WGS) entry which is preliminary data.</text>
</comment>
<organism evidence="2 3">
    <name type="scientific">Kingella bonacorsii</name>
    <dbReference type="NCBI Taxonomy" id="2796361"/>
    <lineage>
        <taxon>Bacteria</taxon>
        <taxon>Pseudomonadati</taxon>
        <taxon>Pseudomonadota</taxon>
        <taxon>Betaproteobacteria</taxon>
        <taxon>Neisseriales</taxon>
        <taxon>Neisseriaceae</taxon>
        <taxon>Kingella</taxon>
    </lineage>
</organism>
<evidence type="ECO:0000256" key="1">
    <source>
        <dbReference type="SAM" id="MobiDB-lite"/>
    </source>
</evidence>
<dbReference type="RefSeq" id="WP_200520922.1">
    <property type="nucleotide sequence ID" value="NZ_JAEHNZ010000001.1"/>
</dbReference>
<reference evidence="2 3" key="1">
    <citation type="journal article" date="2021" name="Pathogens">
        <title>Isolation and Characterization of Kingella bonacorsii sp. nov., A Novel Kingella Species Detected in a Stable Periodontitis Subject.</title>
        <authorList>
            <person name="Antezack A."/>
            <person name="Boxberger M."/>
            <person name="Rolland C."/>
            <person name="Monnet-Corti V."/>
            <person name="La Scola B."/>
        </authorList>
    </citation>
    <scope>NUCLEOTIDE SEQUENCE [LARGE SCALE GENOMIC DNA]</scope>
    <source>
        <strain evidence="2 3">Marseille-Q4569</strain>
    </source>
</reference>
<name>A0ABS1BPC5_9NEIS</name>